<evidence type="ECO:0000313" key="3">
    <source>
        <dbReference type="EMBL" id="HGF99877.1"/>
    </source>
</evidence>
<dbReference type="InterPro" id="IPR008207">
    <property type="entry name" value="Sig_transdc_His_kin_Hpt_dom"/>
</dbReference>
<evidence type="ECO:0000259" key="2">
    <source>
        <dbReference type="PROSITE" id="PS50894"/>
    </source>
</evidence>
<dbReference type="Gene3D" id="1.20.120.160">
    <property type="entry name" value="HPT domain"/>
    <property type="match status" value="1"/>
</dbReference>
<dbReference type="CDD" id="cd00088">
    <property type="entry name" value="HPT"/>
    <property type="match status" value="1"/>
</dbReference>
<dbReference type="InterPro" id="IPR036641">
    <property type="entry name" value="HPT_dom_sf"/>
</dbReference>
<sequence>MAERHSQPDGCVAGSSFQLPLGKELFDPERLADICDGDVQFENEVVQMFLEDAISHFEAALLAVKAGDFQRLGREAHYLKGASANMGAHALEAIALDLEIQSGQNSGYCEQTLISVLVNIIDKLNRSLAEIL</sequence>
<reference evidence="3" key="1">
    <citation type="journal article" date="2020" name="mSystems">
        <title>Genome- and Community-Level Interaction Insights into Carbon Utilization and Element Cycling Functions of Hydrothermarchaeota in Hydrothermal Sediment.</title>
        <authorList>
            <person name="Zhou Z."/>
            <person name="Liu Y."/>
            <person name="Xu W."/>
            <person name="Pan J."/>
            <person name="Luo Z.H."/>
            <person name="Li M."/>
        </authorList>
    </citation>
    <scope>NUCLEOTIDE SEQUENCE [LARGE SCALE GENOMIC DNA]</scope>
    <source>
        <strain evidence="3">SpSt-374</strain>
    </source>
</reference>
<proteinExistence type="predicted"/>
<comment type="caution">
    <text evidence="3">The sequence shown here is derived from an EMBL/GenBank/DDBJ whole genome shotgun (WGS) entry which is preliminary data.</text>
</comment>
<dbReference type="SMART" id="SM00073">
    <property type="entry name" value="HPT"/>
    <property type="match status" value="1"/>
</dbReference>
<feature type="domain" description="HPt" evidence="2">
    <location>
        <begin position="38"/>
        <end position="131"/>
    </location>
</feature>
<dbReference type="AlphaFoldDB" id="A0A7C3VKG1"/>
<dbReference type="PROSITE" id="PS50894">
    <property type="entry name" value="HPT"/>
    <property type="match status" value="1"/>
</dbReference>
<dbReference type="GO" id="GO:0000160">
    <property type="term" value="P:phosphorelay signal transduction system"/>
    <property type="evidence" value="ECO:0007669"/>
    <property type="project" value="InterPro"/>
</dbReference>
<dbReference type="Pfam" id="PF01627">
    <property type="entry name" value="Hpt"/>
    <property type="match status" value="1"/>
</dbReference>
<keyword evidence="1" id="KW-0597">Phosphoprotein</keyword>
<name>A0A7C3VKG1_9CYAN</name>
<feature type="modified residue" description="Phosphohistidine" evidence="1">
    <location>
        <position position="77"/>
    </location>
</feature>
<protein>
    <submittedName>
        <fullName evidence="3">Hpt domain-containing protein</fullName>
    </submittedName>
</protein>
<evidence type="ECO:0000256" key="1">
    <source>
        <dbReference type="PROSITE-ProRule" id="PRU00110"/>
    </source>
</evidence>
<dbReference type="EMBL" id="DSPX01000040">
    <property type="protein sequence ID" value="HGF99877.1"/>
    <property type="molecule type" value="Genomic_DNA"/>
</dbReference>
<dbReference type="SUPFAM" id="SSF47226">
    <property type="entry name" value="Histidine-containing phosphotransfer domain, HPT domain"/>
    <property type="match status" value="1"/>
</dbReference>
<gene>
    <name evidence="3" type="ORF">ENR15_04215</name>
</gene>
<accession>A0A7C3VKG1</accession>
<organism evidence="3">
    <name type="scientific">Planktothricoides sp. SpSt-374</name>
    <dbReference type="NCBI Taxonomy" id="2282167"/>
    <lineage>
        <taxon>Bacteria</taxon>
        <taxon>Bacillati</taxon>
        <taxon>Cyanobacteriota</taxon>
        <taxon>Cyanophyceae</taxon>
        <taxon>Oscillatoriophycideae</taxon>
        <taxon>Oscillatoriales</taxon>
        <taxon>Oscillatoriaceae</taxon>
        <taxon>Planktothricoides</taxon>
    </lineage>
</organism>